<proteinExistence type="predicted"/>
<dbReference type="InterPro" id="IPR036849">
    <property type="entry name" value="Enolase-like_C_sf"/>
</dbReference>
<dbReference type="Gene3D" id="3.20.20.120">
    <property type="entry name" value="Enolase-like C-terminal domain"/>
    <property type="match status" value="1"/>
</dbReference>
<reference evidence="1 2" key="1">
    <citation type="submission" date="2024-09" db="EMBL/GenBank/DDBJ databases">
        <authorList>
            <person name="Sun Q."/>
            <person name="Mori K."/>
        </authorList>
    </citation>
    <scope>NUCLEOTIDE SEQUENCE [LARGE SCALE GENOMIC DNA]</scope>
    <source>
        <strain evidence="1 2">JCM 3143</strain>
    </source>
</reference>
<accession>A0ABV5SJ08</accession>
<gene>
    <name evidence="1" type="ORF">ACFFSA_52225</name>
</gene>
<dbReference type="RefSeq" id="WP_344996065.1">
    <property type="nucleotide sequence ID" value="NZ_BAAAXV010000008.1"/>
</dbReference>
<sequence length="61" mass="6938">MDTDETTWCPDPYLPVDGYLELRPDRPGWGVEIDESALRTDDYVHGERVLPIRPDGSTGYV</sequence>
<dbReference type="SUPFAM" id="SSF51604">
    <property type="entry name" value="Enolase C-terminal domain-like"/>
    <property type="match status" value="1"/>
</dbReference>
<evidence type="ECO:0000313" key="2">
    <source>
        <dbReference type="Proteomes" id="UP001589532"/>
    </source>
</evidence>
<keyword evidence="2" id="KW-1185">Reference proteome</keyword>
<dbReference type="EMBL" id="JBHMBW010000108">
    <property type="protein sequence ID" value="MFB9631682.1"/>
    <property type="molecule type" value="Genomic_DNA"/>
</dbReference>
<evidence type="ECO:0000313" key="1">
    <source>
        <dbReference type="EMBL" id="MFB9631682.1"/>
    </source>
</evidence>
<dbReference type="Proteomes" id="UP001589532">
    <property type="component" value="Unassembled WGS sequence"/>
</dbReference>
<comment type="caution">
    <text evidence="1">The sequence shown here is derived from an EMBL/GenBank/DDBJ whole genome shotgun (WGS) entry which is preliminary data.</text>
</comment>
<name>A0ABV5SJ08_9ACTN</name>
<organism evidence="1 2">
    <name type="scientific">Nonomuraea helvata</name>
    <dbReference type="NCBI Taxonomy" id="37484"/>
    <lineage>
        <taxon>Bacteria</taxon>
        <taxon>Bacillati</taxon>
        <taxon>Actinomycetota</taxon>
        <taxon>Actinomycetes</taxon>
        <taxon>Streptosporangiales</taxon>
        <taxon>Streptosporangiaceae</taxon>
        <taxon>Nonomuraea</taxon>
    </lineage>
</organism>
<protein>
    <recommendedName>
        <fullName evidence="3">Mandelate racemase/muconate lactonizing enzyme family protein</fullName>
    </recommendedName>
</protein>
<evidence type="ECO:0008006" key="3">
    <source>
        <dbReference type="Google" id="ProtNLM"/>
    </source>
</evidence>